<evidence type="ECO:0000259" key="1">
    <source>
        <dbReference type="Pfam" id="PF00561"/>
    </source>
</evidence>
<dbReference type="PANTHER" id="PTHR46438">
    <property type="entry name" value="ALPHA/BETA-HYDROLASES SUPERFAMILY PROTEIN"/>
    <property type="match status" value="1"/>
</dbReference>
<dbReference type="Gene3D" id="3.40.50.1820">
    <property type="entry name" value="alpha/beta hydrolase"/>
    <property type="match status" value="1"/>
</dbReference>
<reference evidence="2" key="1">
    <citation type="journal article" date="2020" name="Molecules">
        <title>2-Hydroxysorangiadenosine: Structure and Biosynthesis of a Myxobacterial Sesquiterpene-Nucleoside.</title>
        <authorList>
            <person name="Okoth D.A."/>
            <person name="Hug J.J."/>
            <person name="Garcia R."/>
            <person name="Sproer C."/>
            <person name="Overmann J."/>
            <person name="Muller R."/>
        </authorList>
    </citation>
    <scope>NUCLEOTIDE SEQUENCE</scope>
    <source>
        <strain evidence="2">MCy8375</strain>
    </source>
</reference>
<dbReference type="PRINTS" id="PR00111">
    <property type="entry name" value="ABHYDROLASE"/>
</dbReference>
<name>A0A7D5BCV0_9BACT</name>
<dbReference type="Pfam" id="PF00561">
    <property type="entry name" value="Abhydrolase_1"/>
    <property type="match status" value="1"/>
</dbReference>
<protein>
    <submittedName>
        <fullName evidence="2">Pimeloyl-ACP methyl ester carboxylesterase</fullName>
    </submittedName>
</protein>
<dbReference type="PANTHER" id="PTHR46438:SF11">
    <property type="entry name" value="LIPASE-RELATED"/>
    <property type="match status" value="1"/>
</dbReference>
<dbReference type="EMBL" id="MT520808">
    <property type="protein sequence ID" value="QKW93536.1"/>
    <property type="molecule type" value="Genomic_DNA"/>
</dbReference>
<dbReference type="InterPro" id="IPR000073">
    <property type="entry name" value="AB_hydrolase_1"/>
</dbReference>
<sequence length="305" mass="33884">MLTRTLDLDGPVHYMDFGGTGPTLVLVHGLGGSHLNWMKVGEKLARRARVVAVDLVGFGLTPPEGRSASVQANQALLDRFIQAVSPNEPVMLMGNSMGGAISVMQAARRPERVSGLVLVNPAQPRAEDTKMERAVLLQFALYAIPGVGEFFVKRRAARFGPEKLARGMLRLCCQDLNRFPEGVVQAHVEFARERHERMPWSNDTFVEAARSLVKLLLRKKQFREMEKSIRVPTLLVQGSEDRLVPVTNSRELARVRPDWTYVEYQGVGHTPMMEIPDEFISTVETWMDGPGRGALGNGERVARAS</sequence>
<feature type="domain" description="AB hydrolase-1" evidence="1">
    <location>
        <begin position="22"/>
        <end position="274"/>
    </location>
</feature>
<dbReference type="AlphaFoldDB" id="A0A7D5BCV0"/>
<evidence type="ECO:0000313" key="2">
    <source>
        <dbReference type="EMBL" id="QKW93536.1"/>
    </source>
</evidence>
<dbReference type="SUPFAM" id="SSF53474">
    <property type="entry name" value="alpha/beta-Hydrolases"/>
    <property type="match status" value="1"/>
</dbReference>
<dbReference type="InterPro" id="IPR029058">
    <property type="entry name" value="AB_hydrolase_fold"/>
</dbReference>
<accession>A0A7D5BCV0</accession>
<organism evidence="2">
    <name type="scientific">Archangium gephyra</name>
    <dbReference type="NCBI Taxonomy" id="48"/>
    <lineage>
        <taxon>Bacteria</taxon>
        <taxon>Pseudomonadati</taxon>
        <taxon>Myxococcota</taxon>
        <taxon>Myxococcia</taxon>
        <taxon>Myxococcales</taxon>
        <taxon>Cystobacterineae</taxon>
        <taxon>Archangiaceae</taxon>
        <taxon>Archangium</taxon>
    </lineage>
</organism>
<proteinExistence type="predicted"/>